<dbReference type="AlphaFoldDB" id="A0AAE1VIY5"/>
<evidence type="ECO:0000256" key="11">
    <source>
        <dbReference type="ARBA" id="ARBA00022777"/>
    </source>
</evidence>
<dbReference type="GO" id="GO:0010182">
    <property type="term" value="P:sugar mediated signaling pathway"/>
    <property type="evidence" value="ECO:0007669"/>
    <property type="project" value="UniProtKB-ARBA"/>
</dbReference>
<evidence type="ECO:0000256" key="3">
    <source>
        <dbReference type="ARBA" id="ARBA00004456"/>
    </source>
</evidence>
<evidence type="ECO:0000256" key="17">
    <source>
        <dbReference type="ARBA" id="ARBA00048679"/>
    </source>
</evidence>
<feature type="region of interest" description="Disordered" evidence="20">
    <location>
        <begin position="660"/>
        <end position="694"/>
    </location>
</feature>
<dbReference type="InterPro" id="IPR008271">
    <property type="entry name" value="Ser/Thr_kinase_AS"/>
</dbReference>
<dbReference type="InterPro" id="IPR055164">
    <property type="entry name" value="EDR1/CTR1/ARMC3-like_pept-like"/>
</dbReference>
<feature type="region of interest" description="Disordered" evidence="20">
    <location>
        <begin position="1"/>
        <end position="24"/>
    </location>
</feature>
<dbReference type="Gene3D" id="1.10.510.10">
    <property type="entry name" value="Transferase(Phosphotransferase) domain 1"/>
    <property type="match status" value="1"/>
</dbReference>
<proteinExistence type="inferred from homology"/>
<comment type="caution">
    <text evidence="23">The sequence shown here is derived from an EMBL/GenBank/DDBJ whole genome shotgun (WGS) entry which is preliminary data.</text>
</comment>
<evidence type="ECO:0000259" key="22">
    <source>
        <dbReference type="PROSITE" id="PS50059"/>
    </source>
</evidence>
<dbReference type="InterPro" id="IPR053111">
    <property type="entry name" value="Chloro_FKBP-type_PPIase"/>
</dbReference>
<dbReference type="EC" id="5.2.1.8" evidence="18"/>
<feature type="compositionally biased region" description="Basic and acidic residues" evidence="20">
    <location>
        <begin position="360"/>
        <end position="377"/>
    </location>
</feature>
<dbReference type="InterPro" id="IPR001179">
    <property type="entry name" value="PPIase_FKBP_dom"/>
</dbReference>
<feature type="compositionally biased region" description="Polar residues" evidence="20">
    <location>
        <begin position="427"/>
        <end position="439"/>
    </location>
</feature>
<feature type="compositionally biased region" description="Polar residues" evidence="20">
    <location>
        <begin position="381"/>
        <end position="400"/>
    </location>
</feature>
<keyword evidence="10 19" id="KW-0547">Nucleotide-binding</keyword>
<dbReference type="FunFam" id="1.10.510.10:FF:000193">
    <property type="entry name" value="Serine/threonine-protein kinase CTR1"/>
    <property type="match status" value="1"/>
</dbReference>
<comment type="function">
    <text evidence="2">PPIases accelerate the folding of proteins. It catalyzes the cis-trans isomerization of proline imidic peptide bonds in oligopeptides.</text>
</comment>
<feature type="region of interest" description="Disordered" evidence="20">
    <location>
        <begin position="1015"/>
        <end position="1067"/>
    </location>
</feature>
<evidence type="ECO:0000256" key="9">
    <source>
        <dbReference type="ARBA" id="ARBA00022679"/>
    </source>
</evidence>
<keyword evidence="6" id="KW-0723">Serine/threonine-protein kinase</keyword>
<keyword evidence="8" id="KW-0934">Plastid</keyword>
<feature type="domain" description="PPIase FKBP-type" evidence="22">
    <location>
        <begin position="1146"/>
        <end position="1247"/>
    </location>
</feature>
<keyword evidence="24" id="KW-1185">Reference proteome</keyword>
<keyword evidence="14" id="KW-0793">Thylakoid</keyword>
<dbReference type="CDD" id="cd13999">
    <property type="entry name" value="STKc_MAP3K-like"/>
    <property type="match status" value="1"/>
</dbReference>
<dbReference type="InterPro" id="IPR000719">
    <property type="entry name" value="Prot_kinase_dom"/>
</dbReference>
<comment type="catalytic activity">
    <reaction evidence="17">
        <text>L-seryl-[protein] + ATP = O-phospho-L-seryl-[protein] + ADP + H(+)</text>
        <dbReference type="Rhea" id="RHEA:17989"/>
        <dbReference type="Rhea" id="RHEA-COMP:9863"/>
        <dbReference type="Rhea" id="RHEA-COMP:11604"/>
        <dbReference type="ChEBI" id="CHEBI:15378"/>
        <dbReference type="ChEBI" id="CHEBI:29999"/>
        <dbReference type="ChEBI" id="CHEBI:30616"/>
        <dbReference type="ChEBI" id="CHEBI:83421"/>
        <dbReference type="ChEBI" id="CHEBI:456216"/>
        <dbReference type="EC" id="2.7.11.1"/>
    </reaction>
</comment>
<feature type="region of interest" description="Disordered" evidence="20">
    <location>
        <begin position="497"/>
        <end position="518"/>
    </location>
</feature>
<name>A0AAE1VIY5_9SOLA</name>
<evidence type="ECO:0000256" key="7">
    <source>
        <dbReference type="ARBA" id="ARBA00022528"/>
    </source>
</evidence>
<evidence type="ECO:0000256" key="5">
    <source>
        <dbReference type="ARBA" id="ARBA00010507"/>
    </source>
</evidence>
<comment type="catalytic activity">
    <reaction evidence="16">
        <text>L-threonyl-[protein] + ATP = O-phospho-L-threonyl-[protein] + ADP + H(+)</text>
        <dbReference type="Rhea" id="RHEA:46608"/>
        <dbReference type="Rhea" id="RHEA-COMP:11060"/>
        <dbReference type="Rhea" id="RHEA-COMP:11605"/>
        <dbReference type="ChEBI" id="CHEBI:15378"/>
        <dbReference type="ChEBI" id="CHEBI:30013"/>
        <dbReference type="ChEBI" id="CHEBI:30616"/>
        <dbReference type="ChEBI" id="CHEBI:61977"/>
        <dbReference type="ChEBI" id="CHEBI:456216"/>
        <dbReference type="EC" id="2.7.11.1"/>
    </reaction>
</comment>
<keyword evidence="18" id="KW-0413">Isomerase</keyword>
<feature type="compositionally biased region" description="Basic and acidic residues" evidence="20">
    <location>
        <begin position="401"/>
        <end position="413"/>
    </location>
</feature>
<dbReference type="Pfam" id="PF07714">
    <property type="entry name" value="PK_Tyr_Ser-Thr"/>
    <property type="match status" value="1"/>
</dbReference>
<feature type="compositionally biased region" description="Low complexity" evidence="20">
    <location>
        <begin position="348"/>
        <end position="359"/>
    </location>
</feature>
<evidence type="ECO:0000256" key="2">
    <source>
        <dbReference type="ARBA" id="ARBA00002388"/>
    </source>
</evidence>
<comment type="catalytic activity">
    <reaction evidence="1 18">
        <text>[protein]-peptidylproline (omega=180) = [protein]-peptidylproline (omega=0)</text>
        <dbReference type="Rhea" id="RHEA:16237"/>
        <dbReference type="Rhea" id="RHEA-COMP:10747"/>
        <dbReference type="Rhea" id="RHEA-COMP:10748"/>
        <dbReference type="ChEBI" id="CHEBI:83833"/>
        <dbReference type="ChEBI" id="CHEBI:83834"/>
        <dbReference type="EC" id="5.2.1.8"/>
    </reaction>
</comment>
<dbReference type="FunFam" id="3.30.200.20:FF:000060">
    <property type="entry name" value="Serine/threonine-protein kinase isoform 1"/>
    <property type="match status" value="1"/>
</dbReference>
<dbReference type="Pfam" id="PF14381">
    <property type="entry name" value="EDR1_CTR1_ARMC3_pept"/>
    <property type="match status" value="1"/>
</dbReference>
<feature type="binding site" evidence="19">
    <location>
        <position position="739"/>
    </location>
    <ligand>
        <name>ATP</name>
        <dbReference type="ChEBI" id="CHEBI:30616"/>
    </ligand>
</feature>
<evidence type="ECO:0000313" key="23">
    <source>
        <dbReference type="EMBL" id="KAK4362020.1"/>
    </source>
</evidence>
<dbReference type="Gene3D" id="3.10.50.40">
    <property type="match status" value="1"/>
</dbReference>
<evidence type="ECO:0000256" key="19">
    <source>
        <dbReference type="PROSITE-ProRule" id="PRU10141"/>
    </source>
</evidence>
<dbReference type="PROSITE" id="PS00108">
    <property type="entry name" value="PROTEIN_KINASE_ST"/>
    <property type="match status" value="1"/>
</dbReference>
<evidence type="ECO:0000256" key="4">
    <source>
        <dbReference type="ARBA" id="ARBA00006577"/>
    </source>
</evidence>
<evidence type="ECO:0000256" key="10">
    <source>
        <dbReference type="ARBA" id="ARBA00022741"/>
    </source>
</evidence>
<dbReference type="GO" id="GO:0009543">
    <property type="term" value="C:chloroplast thylakoid lumen"/>
    <property type="evidence" value="ECO:0007669"/>
    <property type="project" value="UniProtKB-SubCell"/>
</dbReference>
<dbReference type="PRINTS" id="PR00109">
    <property type="entry name" value="TYRKINASE"/>
</dbReference>
<dbReference type="GO" id="GO:0006950">
    <property type="term" value="P:response to stress"/>
    <property type="evidence" value="ECO:0007669"/>
    <property type="project" value="UniProtKB-ARBA"/>
</dbReference>
<feature type="compositionally biased region" description="Low complexity" evidence="20">
    <location>
        <begin position="53"/>
        <end position="63"/>
    </location>
</feature>
<dbReference type="EMBL" id="JAVYJV010000009">
    <property type="protein sequence ID" value="KAK4362020.1"/>
    <property type="molecule type" value="Genomic_DNA"/>
</dbReference>
<feature type="compositionally biased region" description="Pro residues" evidence="20">
    <location>
        <begin position="1022"/>
        <end position="1038"/>
    </location>
</feature>
<dbReference type="PROSITE" id="PS50059">
    <property type="entry name" value="FKBP_PPIASE"/>
    <property type="match status" value="1"/>
</dbReference>
<dbReference type="PROSITE" id="PS50011">
    <property type="entry name" value="PROTEIN_KINASE_DOM"/>
    <property type="match status" value="1"/>
</dbReference>
<evidence type="ECO:0000256" key="20">
    <source>
        <dbReference type="SAM" id="MobiDB-lite"/>
    </source>
</evidence>
<dbReference type="PANTHER" id="PTHR47598:SF1">
    <property type="entry name" value="PEPTIDYL-PROLYL CIS-TRANS ISOMERASE FKBP17-2, CHLOROPLASTIC"/>
    <property type="match status" value="1"/>
</dbReference>
<dbReference type="Gene3D" id="3.30.200.20">
    <property type="entry name" value="Phosphorylase Kinase, domain 1"/>
    <property type="match status" value="1"/>
</dbReference>
<evidence type="ECO:0000256" key="8">
    <source>
        <dbReference type="ARBA" id="ARBA00022640"/>
    </source>
</evidence>
<evidence type="ECO:0000256" key="18">
    <source>
        <dbReference type="PROSITE-ProRule" id="PRU00277"/>
    </source>
</evidence>
<evidence type="ECO:0000256" key="16">
    <source>
        <dbReference type="ARBA" id="ARBA00047899"/>
    </source>
</evidence>
<dbReference type="GO" id="GO:0005524">
    <property type="term" value="F:ATP binding"/>
    <property type="evidence" value="ECO:0007669"/>
    <property type="project" value="UniProtKB-UniRule"/>
</dbReference>
<organism evidence="23 24">
    <name type="scientific">Anisodus tanguticus</name>
    <dbReference type="NCBI Taxonomy" id="243964"/>
    <lineage>
        <taxon>Eukaryota</taxon>
        <taxon>Viridiplantae</taxon>
        <taxon>Streptophyta</taxon>
        <taxon>Embryophyta</taxon>
        <taxon>Tracheophyta</taxon>
        <taxon>Spermatophyta</taxon>
        <taxon>Magnoliopsida</taxon>
        <taxon>eudicotyledons</taxon>
        <taxon>Gunneridae</taxon>
        <taxon>Pentapetalae</taxon>
        <taxon>asterids</taxon>
        <taxon>lamiids</taxon>
        <taxon>Solanales</taxon>
        <taxon>Solanaceae</taxon>
        <taxon>Solanoideae</taxon>
        <taxon>Hyoscyameae</taxon>
        <taxon>Anisodus</taxon>
    </lineage>
</organism>
<gene>
    <name evidence="23" type="ORF">RND71_017261</name>
</gene>
<evidence type="ECO:0000256" key="13">
    <source>
        <dbReference type="ARBA" id="ARBA00022946"/>
    </source>
</evidence>
<evidence type="ECO:0000259" key="21">
    <source>
        <dbReference type="PROSITE" id="PS50011"/>
    </source>
</evidence>
<dbReference type="InterPro" id="IPR046357">
    <property type="entry name" value="PPIase_dom_sf"/>
</dbReference>
<evidence type="ECO:0000256" key="1">
    <source>
        <dbReference type="ARBA" id="ARBA00000971"/>
    </source>
</evidence>
<dbReference type="Proteomes" id="UP001291623">
    <property type="component" value="Unassembled WGS sequence"/>
</dbReference>
<dbReference type="InterPro" id="IPR011009">
    <property type="entry name" value="Kinase-like_dom_sf"/>
</dbReference>
<evidence type="ECO:0000256" key="15">
    <source>
        <dbReference type="ARBA" id="ARBA00023110"/>
    </source>
</evidence>
<dbReference type="PANTHER" id="PTHR47598">
    <property type="entry name" value="PEPTIDYL-PROLYL CIS-TRANS ISOMERASE FKBP17-2, CHLOROPLASTIC"/>
    <property type="match status" value="1"/>
</dbReference>
<feature type="region of interest" description="Disordered" evidence="20">
    <location>
        <begin position="45"/>
        <end position="74"/>
    </location>
</feature>
<keyword evidence="11" id="KW-0418">Kinase</keyword>
<keyword evidence="13" id="KW-0809">Transit peptide</keyword>
<dbReference type="InterPro" id="IPR001245">
    <property type="entry name" value="Ser-Thr/Tyr_kinase_cat_dom"/>
</dbReference>
<dbReference type="Pfam" id="PF00254">
    <property type="entry name" value="FKBP_C"/>
    <property type="match status" value="1"/>
</dbReference>
<feature type="compositionally biased region" description="Basic and acidic residues" evidence="20">
    <location>
        <begin position="539"/>
        <end position="554"/>
    </location>
</feature>
<keyword evidence="15 18" id="KW-0697">Rotamase</keyword>
<keyword evidence="12 19" id="KW-0067">ATP-binding</keyword>
<accession>A0AAE1VIY5</accession>
<feature type="region of interest" description="Disordered" evidence="20">
    <location>
        <begin position="340"/>
        <end position="440"/>
    </location>
</feature>
<dbReference type="InterPro" id="IPR017441">
    <property type="entry name" value="Protein_kinase_ATP_BS"/>
</dbReference>
<comment type="similarity">
    <text evidence="4">Belongs to the FKBP-type PPIase family.</text>
</comment>
<dbReference type="SUPFAM" id="SSF56112">
    <property type="entry name" value="Protein kinase-like (PK-like)"/>
    <property type="match status" value="1"/>
</dbReference>
<feature type="compositionally biased region" description="Basic and acidic residues" evidence="20">
    <location>
        <begin position="501"/>
        <end position="518"/>
    </location>
</feature>
<comment type="subcellular location">
    <subcellularLocation>
        <location evidence="3">Plastid</location>
        <location evidence="3">Chloroplast thylakoid lumen</location>
    </subcellularLocation>
</comment>
<dbReference type="PROSITE" id="PS00107">
    <property type="entry name" value="PROTEIN_KINASE_ATP"/>
    <property type="match status" value="1"/>
</dbReference>
<dbReference type="GO" id="GO:0003755">
    <property type="term" value="F:peptidyl-prolyl cis-trans isomerase activity"/>
    <property type="evidence" value="ECO:0007669"/>
    <property type="project" value="UniProtKB-KW"/>
</dbReference>
<feature type="region of interest" description="Disordered" evidence="20">
    <location>
        <begin position="530"/>
        <end position="561"/>
    </location>
</feature>
<comment type="similarity">
    <text evidence="5">Belongs to the protein kinase superfamily. TKL Ser/Thr protein kinase family. RAF subfamily.</text>
</comment>
<evidence type="ECO:0000256" key="14">
    <source>
        <dbReference type="ARBA" id="ARBA00023078"/>
    </source>
</evidence>
<dbReference type="SMART" id="SM00220">
    <property type="entry name" value="S_TKc"/>
    <property type="match status" value="1"/>
</dbReference>
<keyword evidence="9" id="KW-0808">Transferase</keyword>
<evidence type="ECO:0000256" key="12">
    <source>
        <dbReference type="ARBA" id="ARBA00022840"/>
    </source>
</evidence>
<keyword evidence="7" id="KW-0150">Chloroplast</keyword>
<feature type="domain" description="Protein kinase" evidence="21">
    <location>
        <begin position="711"/>
        <end position="967"/>
    </location>
</feature>
<dbReference type="GO" id="GO:0004674">
    <property type="term" value="F:protein serine/threonine kinase activity"/>
    <property type="evidence" value="ECO:0007669"/>
    <property type="project" value="UniProtKB-KW"/>
</dbReference>
<dbReference type="SUPFAM" id="SSF54534">
    <property type="entry name" value="FKBP-like"/>
    <property type="match status" value="1"/>
</dbReference>
<protein>
    <recommendedName>
        <fullName evidence="18">peptidylprolyl isomerase</fullName>
        <ecNumber evidence="18">5.2.1.8</ecNumber>
    </recommendedName>
</protein>
<dbReference type="FunFam" id="3.10.50.40:FF:000037">
    <property type="entry name" value="Peptidylprolyl isomerase"/>
    <property type="match status" value="1"/>
</dbReference>
<evidence type="ECO:0000313" key="24">
    <source>
        <dbReference type="Proteomes" id="UP001291623"/>
    </source>
</evidence>
<reference evidence="23" key="1">
    <citation type="submission" date="2023-12" db="EMBL/GenBank/DDBJ databases">
        <title>Genome assembly of Anisodus tanguticus.</title>
        <authorList>
            <person name="Wang Y.-J."/>
        </authorList>
    </citation>
    <scope>NUCLEOTIDE SEQUENCE</scope>
    <source>
        <strain evidence="23">KB-2021</strain>
        <tissue evidence="23">Leaf</tissue>
    </source>
</reference>
<sequence length="1251" mass="135901">MKNLLKKLHISSQSEGSKSSRKSKRLLSDVSGWLNSVTNRQIPNVNSRMEACDSASSSSGLDLDAVRRDSESSNSEEYQIQLALELSAREDPEAVQIEAVKQISLGSCAPGPENTPAELVAYRYWNYNALSFDDKILDGFYDLYGILTESDSSKMPSLVDLQRTPVADQITWEAILVNRAADSKLLKLEQKALEMSVKVRSESIDFAGGNLVQKLAALVSEHMGGPVGDPDSMLIAWRSLSYNLKATFGSMVLPLGSLTIGLARHRALLFKVLADSVGLPCRLVKGQEYTGSDEVAMNYVKIEDGREYIVDLMAAPGTLIPSDTSGTQGDYEESILSISPSSKDVDSHMGSSSSGVACSSEDHSEYGMEERKSRFGERSAGNESPSSGNLEKQKGNSNSDDFTKLRTVKKEQGQETSLRTGHARSPYSHTRSPSWTEGVSSPAVRRLKAKDVSLYMIDAAKENPQLAQKLHDVLLESGVVAPPNLFTEIYSEQLDVSPVEGKPRPEDIESKGRDEVEKIKSQADLDRNSFFPPLPYHATSKDNSRGPFDPHPDGGEVSGQQVSPHSELAAAKFTKNMPVAAAAAAAAVVVASSMVVAAAKTTFGSKADLPVAAAATATAAAVVATTAVVTKQYENLETSDLSPNNPAFFLNLINSGRVDKDADGSVPDQRGSGGVNSEGERVSDRSTGNDSVKSDVTLDDVADCEIPWEDITLGERIGLGSYGEVYRGDWHGTEVAVKKLLDQEITGESLEEFKSEVMIMKRVRHPNVVLFMGAVTRPPNLSIITEFLHRGSLYRLIHRSNNQLDERRRLRMALDAARGMNYLHNCTPVIVHRDLKSPNLLVDKNWVVKVCDFGLSKMKHSTFLSSRSTAGTAEWMAPEVLRNEPSDEKCDVYSFGVVLWELCTLQQPWGGMNPMQVVGAVGFQHRRLDIPDDMDPAIADIIRKCWQTDPKLRPSFAEIMAALKPLQKPITSSQIPKPLVNRGQEKVVNPQSSKLCILSHVYSFLESLLTNYFSSSSQTTPSQPPNQPQQPQTPPPSQPLSATSAEPPSPVVLQPKPSKSARISTTAESTDWIASSLTRRFGLGAGLAWAGFLAFGVVSEQIKTRLEVSQQETNTRVVEKEEEVVLPNGIRYYELKIGGGATPRPGDLVVIDVKGSIQGSGLVFVDTFDGDGKKKKPLALFMGSMPYSKGICEGIETVIRSMKAGGKRRVIIPPNLGFGEEGADLGTGLQIPPSATLEYVIEVEKVSIAPA</sequence>
<evidence type="ECO:0000256" key="6">
    <source>
        <dbReference type="ARBA" id="ARBA00022527"/>
    </source>
</evidence>